<dbReference type="STRING" id="1778.A9W97_26355"/>
<dbReference type="EMBL" id="LKTM01000340">
    <property type="protein sequence ID" value="KQH76923.1"/>
    <property type="molecule type" value="Genomic_DNA"/>
</dbReference>
<gene>
    <name evidence="2" type="ORF">AO501_34455</name>
</gene>
<dbReference type="OrthoDB" id="4774507at2"/>
<proteinExistence type="predicted"/>
<dbReference type="AlphaFoldDB" id="A0A0Q2RNH3"/>
<evidence type="ECO:0000256" key="1">
    <source>
        <dbReference type="SAM" id="SignalP"/>
    </source>
</evidence>
<sequence>MVRAAVTLAGLMLFAAGGVQSASADPNGRQYVRTQSGAVRCIVISAELNDGDSMVTCEHGPGFAQAPVGPYGEHFDEAVIRASGAFSWNNANLGGGGTPQNDLVLNYGQTYHVLGWTIVPSSDGTRFTNDGTGHGMFVSIDNVKSF</sequence>
<organism evidence="2 3">
    <name type="scientific">Mycobacterium gordonae</name>
    <dbReference type="NCBI Taxonomy" id="1778"/>
    <lineage>
        <taxon>Bacteria</taxon>
        <taxon>Bacillati</taxon>
        <taxon>Actinomycetota</taxon>
        <taxon>Actinomycetes</taxon>
        <taxon>Mycobacteriales</taxon>
        <taxon>Mycobacteriaceae</taxon>
        <taxon>Mycobacterium</taxon>
    </lineage>
</organism>
<evidence type="ECO:0000313" key="2">
    <source>
        <dbReference type="EMBL" id="KQH76923.1"/>
    </source>
</evidence>
<feature type="signal peptide" evidence="1">
    <location>
        <begin position="1"/>
        <end position="24"/>
    </location>
</feature>
<dbReference type="RefSeq" id="WP_055580174.1">
    <property type="nucleotide sequence ID" value="NZ_LKTM01000340.1"/>
</dbReference>
<reference evidence="2 3" key="1">
    <citation type="submission" date="2015-10" db="EMBL/GenBank/DDBJ databases">
        <title>Mycobacterium gordonae draft genome assembly.</title>
        <authorList>
            <person name="Ustinova V."/>
            <person name="Smirnova T."/>
            <person name="Blagodatskikh K."/>
            <person name="Varlamov D."/>
            <person name="Larionova E."/>
            <person name="Chernousova L."/>
        </authorList>
    </citation>
    <scope>NUCLEOTIDE SEQUENCE [LARGE SCALE GENOMIC DNA]</scope>
    <source>
        <strain evidence="2 3">CTRI 14-8773</strain>
    </source>
</reference>
<name>A0A0Q2RNH3_MYCGO</name>
<comment type="caution">
    <text evidence="2">The sequence shown here is derived from an EMBL/GenBank/DDBJ whole genome shotgun (WGS) entry which is preliminary data.</text>
</comment>
<dbReference type="Proteomes" id="UP000051677">
    <property type="component" value="Unassembled WGS sequence"/>
</dbReference>
<accession>A0A0Q2RNH3</accession>
<protein>
    <submittedName>
        <fullName evidence="2">Uncharacterized protein</fullName>
    </submittedName>
</protein>
<evidence type="ECO:0000313" key="3">
    <source>
        <dbReference type="Proteomes" id="UP000051677"/>
    </source>
</evidence>
<keyword evidence="1" id="KW-0732">Signal</keyword>
<feature type="chain" id="PRO_5006196343" evidence="1">
    <location>
        <begin position="25"/>
        <end position="146"/>
    </location>
</feature>